<feature type="transmembrane region" description="Helical" evidence="6">
    <location>
        <begin position="29"/>
        <end position="48"/>
    </location>
</feature>
<evidence type="ECO:0000256" key="3">
    <source>
        <dbReference type="ARBA" id="ARBA00022989"/>
    </source>
</evidence>
<feature type="region of interest" description="Disordered" evidence="5">
    <location>
        <begin position="314"/>
        <end position="377"/>
    </location>
</feature>
<evidence type="ECO:0000256" key="5">
    <source>
        <dbReference type="SAM" id="MobiDB-lite"/>
    </source>
</evidence>
<dbReference type="PANTHER" id="PTHR39535:SF2">
    <property type="entry name" value="HTTM DOMAIN-CONTAINING PROTEIN"/>
    <property type="match status" value="1"/>
</dbReference>
<evidence type="ECO:0000259" key="7">
    <source>
        <dbReference type="SMART" id="SM00752"/>
    </source>
</evidence>
<accession>A0A1A3GI26</accession>
<feature type="transmembrane region" description="Helical" evidence="6">
    <location>
        <begin position="87"/>
        <end position="114"/>
    </location>
</feature>
<dbReference type="InterPro" id="IPR011020">
    <property type="entry name" value="HTTM-like"/>
</dbReference>
<feature type="domain" description="HTTM-like" evidence="7">
    <location>
        <begin position="24"/>
        <end position="291"/>
    </location>
</feature>
<keyword evidence="2 6" id="KW-0812">Transmembrane</keyword>
<evidence type="ECO:0000313" key="9">
    <source>
        <dbReference type="Proteomes" id="UP000093898"/>
    </source>
</evidence>
<evidence type="ECO:0000313" key="8">
    <source>
        <dbReference type="EMBL" id="OBJ35697.1"/>
    </source>
</evidence>
<dbReference type="PANTHER" id="PTHR39535">
    <property type="entry name" value="SPORULATION-DELAYING PROTEIN SDPB"/>
    <property type="match status" value="1"/>
</dbReference>
<evidence type="ECO:0000256" key="4">
    <source>
        <dbReference type="ARBA" id="ARBA00023136"/>
    </source>
</evidence>
<dbReference type="Pfam" id="PF05090">
    <property type="entry name" value="HTTM"/>
    <property type="match status" value="1"/>
</dbReference>
<dbReference type="SMART" id="SM00752">
    <property type="entry name" value="HTTM"/>
    <property type="match status" value="1"/>
</dbReference>
<dbReference type="GO" id="GO:0012505">
    <property type="term" value="C:endomembrane system"/>
    <property type="evidence" value="ECO:0007669"/>
    <property type="project" value="UniProtKB-SubCell"/>
</dbReference>
<gene>
    <name evidence="8" type="ORF">A5630_08805</name>
</gene>
<name>A0A1A3GI26_MYCMU</name>
<evidence type="ECO:0000256" key="2">
    <source>
        <dbReference type="ARBA" id="ARBA00022692"/>
    </source>
</evidence>
<dbReference type="AlphaFoldDB" id="A0A1A3GI26"/>
<proteinExistence type="predicted"/>
<protein>
    <submittedName>
        <fullName evidence="8">Gamma-carboxylase</fullName>
    </submittedName>
</protein>
<dbReference type="Proteomes" id="UP000093898">
    <property type="component" value="Unassembled WGS sequence"/>
</dbReference>
<dbReference type="InterPro" id="IPR052964">
    <property type="entry name" value="Sporulation_signal_mat"/>
</dbReference>
<keyword evidence="4 6" id="KW-0472">Membrane</keyword>
<feature type="transmembrane region" description="Helical" evidence="6">
    <location>
        <begin position="134"/>
        <end position="153"/>
    </location>
</feature>
<dbReference type="InterPro" id="IPR053934">
    <property type="entry name" value="HTTM_dom"/>
</dbReference>
<reference evidence="8 9" key="1">
    <citation type="submission" date="2016-06" db="EMBL/GenBank/DDBJ databases">
        <authorList>
            <person name="Kjaerup R.B."/>
            <person name="Dalgaard T.S."/>
            <person name="Juul-Madsen H.R."/>
        </authorList>
    </citation>
    <scope>NUCLEOTIDE SEQUENCE [LARGE SCALE GENOMIC DNA]</scope>
    <source>
        <strain evidence="8 9">1127319.6</strain>
    </source>
</reference>
<organism evidence="8 9">
    <name type="scientific">Mycolicibacterium mucogenicum</name>
    <name type="common">Mycobacterium mucogenicum</name>
    <dbReference type="NCBI Taxonomy" id="56689"/>
    <lineage>
        <taxon>Bacteria</taxon>
        <taxon>Bacillati</taxon>
        <taxon>Actinomycetota</taxon>
        <taxon>Actinomycetes</taxon>
        <taxon>Mycobacteriales</taxon>
        <taxon>Mycobacteriaceae</taxon>
        <taxon>Mycolicibacterium</taxon>
    </lineage>
</organism>
<dbReference type="EMBL" id="LZLC01000260">
    <property type="protein sequence ID" value="OBJ35697.1"/>
    <property type="molecule type" value="Genomic_DNA"/>
</dbReference>
<dbReference type="RefSeq" id="WP_064986532.1">
    <property type="nucleotide sequence ID" value="NZ_LZLC01000260.1"/>
</dbReference>
<dbReference type="OrthoDB" id="128729at2"/>
<keyword evidence="3 6" id="KW-1133">Transmembrane helix</keyword>
<evidence type="ECO:0000256" key="1">
    <source>
        <dbReference type="ARBA" id="ARBA00004127"/>
    </source>
</evidence>
<feature type="transmembrane region" description="Helical" evidence="6">
    <location>
        <begin position="226"/>
        <end position="248"/>
    </location>
</feature>
<comment type="caution">
    <text evidence="8">The sequence shown here is derived from an EMBL/GenBank/DDBJ whole genome shotgun (WGS) entry which is preliminary data.</text>
</comment>
<sequence length="377" mass="41805">MIAPVAMLRESGRSAVQGWRTFWFSTEPAYTLGIIRIAFGVLAFLWSLELGMDLYDKFSVNGIVPQPPTYEFLWGVFYRWPGDTALLAGWIVLMVASLVMIVGWHTKLATFLVFLMIMSFERRNPWIFNSGDGLIRILSLYLALSPCGAALSLDQRRHFGSFWSAQDIKVWPLRLMQVQISIIYITTVIAKLHGDTWQNGSAVSYTLRLDDMLLLPSPAWVSTSPLIGNVMTWGTLLVEFSIGVLVWNKRWRTRVLIAGVFLHLTILLTMVVGFFSLAIFVLYLSFVPWERSKALADEVHRRLSSATRRVLRRKVDAGAPEPAGSPPPVVDAAASTESIAGEGDNDSSPGGRHAAADATAAPDRVNGNAVLPVPQRD</sequence>
<comment type="subcellular location">
    <subcellularLocation>
        <location evidence="1">Endomembrane system</location>
        <topology evidence="1">Multi-pass membrane protein</topology>
    </subcellularLocation>
</comment>
<evidence type="ECO:0000256" key="6">
    <source>
        <dbReference type="SAM" id="Phobius"/>
    </source>
</evidence>
<feature type="transmembrane region" description="Helical" evidence="6">
    <location>
        <begin position="260"/>
        <end position="286"/>
    </location>
</feature>